<sequence length="262" mass="28109">MQTIKAPAVAGIFYPADPERLHQDIQHFLTSAVSKQITRPKALIAPHAGYIYSGPIAGSAYASLEEVSANITRVIILAPAHRVAFHGIAYSAATHFETPLGLIPVDLAALAQITDLSAVEKNSSAFEEEHSIEVHLPFLQEVLGHFSIVPLLVGDTTAEQVAAVLEKLWGGTETLVVISSDLSHYLDYRSAQKMDRNTTRAIESLDPNALTYHSACGKTPVSALLLSARNHGLQATTLDLRNSGDTAGSHDRVVGYGAYVFS</sequence>
<dbReference type="AlphaFoldDB" id="A0A558CNV2"/>
<dbReference type="InterPro" id="IPR002737">
    <property type="entry name" value="MEMO1_fam"/>
</dbReference>
<organism evidence="3 4">
    <name type="scientific">Sedimenticola thiotaurini</name>
    <dbReference type="NCBI Taxonomy" id="1543721"/>
    <lineage>
        <taxon>Bacteria</taxon>
        <taxon>Pseudomonadati</taxon>
        <taxon>Pseudomonadota</taxon>
        <taxon>Gammaproteobacteria</taxon>
        <taxon>Chromatiales</taxon>
        <taxon>Sedimenticolaceae</taxon>
        <taxon>Sedimenticola</taxon>
    </lineage>
</organism>
<accession>A0A558CNV2</accession>
<dbReference type="HAMAP" id="MF_00055">
    <property type="entry name" value="MEMO1"/>
    <property type="match status" value="1"/>
</dbReference>
<name>A0A558CNV2_9GAMM</name>
<reference evidence="3 4" key="1">
    <citation type="submission" date="2019-07" db="EMBL/GenBank/DDBJ databases">
        <title>The pathways for chlorine oxyanion respiration interact through the shared metabolite chlorate.</title>
        <authorList>
            <person name="Barnum T.P."/>
            <person name="Cheng Y."/>
            <person name="Hill K.A."/>
            <person name="Lucas L.N."/>
            <person name="Carlson H.K."/>
            <person name="Coates J.D."/>
        </authorList>
    </citation>
    <scope>NUCLEOTIDE SEQUENCE [LARGE SCALE GENOMIC DNA]</scope>
    <source>
        <strain evidence="3">BK-3</strain>
    </source>
</reference>
<gene>
    <name evidence="3" type="primary">amrB</name>
    <name evidence="3" type="ORF">FHK82_16420</name>
</gene>
<dbReference type="EMBL" id="VMRY01000106">
    <property type="protein sequence ID" value="TVT50449.1"/>
    <property type="molecule type" value="Genomic_DNA"/>
</dbReference>
<dbReference type="CDD" id="cd07361">
    <property type="entry name" value="MEMO_like"/>
    <property type="match status" value="1"/>
</dbReference>
<dbReference type="Pfam" id="PF01875">
    <property type="entry name" value="Memo"/>
    <property type="match status" value="1"/>
</dbReference>
<dbReference type="PANTHER" id="PTHR11060:SF0">
    <property type="entry name" value="PROTEIN MEMO1"/>
    <property type="match status" value="1"/>
</dbReference>
<dbReference type="Proteomes" id="UP000317355">
    <property type="component" value="Unassembled WGS sequence"/>
</dbReference>
<evidence type="ECO:0000313" key="4">
    <source>
        <dbReference type="Proteomes" id="UP000317355"/>
    </source>
</evidence>
<dbReference type="Gene3D" id="3.40.830.10">
    <property type="entry name" value="LigB-like"/>
    <property type="match status" value="1"/>
</dbReference>
<dbReference type="NCBIfam" id="TIGR04336">
    <property type="entry name" value="AmmeMemoSam_B"/>
    <property type="match status" value="1"/>
</dbReference>
<evidence type="ECO:0000313" key="3">
    <source>
        <dbReference type="EMBL" id="TVT50449.1"/>
    </source>
</evidence>
<comment type="similarity">
    <text evidence="1 2">Belongs to the MEMO1 family.</text>
</comment>
<evidence type="ECO:0000256" key="2">
    <source>
        <dbReference type="HAMAP-Rule" id="MF_00055"/>
    </source>
</evidence>
<proteinExistence type="inferred from homology"/>
<dbReference type="PANTHER" id="PTHR11060">
    <property type="entry name" value="PROTEIN MEMO1"/>
    <property type="match status" value="1"/>
</dbReference>
<protein>
    <recommendedName>
        <fullName evidence="2">MEMO1 family protein FHK82_16420</fullName>
    </recommendedName>
</protein>
<comment type="caution">
    <text evidence="3">The sequence shown here is derived from an EMBL/GenBank/DDBJ whole genome shotgun (WGS) entry which is preliminary data.</text>
</comment>
<evidence type="ECO:0000256" key="1">
    <source>
        <dbReference type="ARBA" id="ARBA00006315"/>
    </source>
</evidence>